<sequence>MRLLNRGVALVGASAALVLGGTLAMAPTAAAGENSPYAYTTDPSPTGGRARFIANGDIIQACDLHTDNYYVWGQLYYFAGAFIESVREETTGDCDGDSHDIEENRFVEVETCLGDSTGANVRYCTAPAGWTVGIS</sequence>
<evidence type="ECO:0000256" key="1">
    <source>
        <dbReference type="SAM" id="SignalP"/>
    </source>
</evidence>
<comment type="caution">
    <text evidence="2">The sequence shown here is derived from an EMBL/GenBank/DDBJ whole genome shotgun (WGS) entry which is preliminary data.</text>
</comment>
<keyword evidence="1" id="KW-0732">Signal</keyword>
<accession>A0A505D2V5</accession>
<gene>
    <name evidence="2" type="ORF">FGD71_029110</name>
</gene>
<reference evidence="2 3" key="1">
    <citation type="submission" date="2019-06" db="EMBL/GenBank/DDBJ databases">
        <title>Streptomyces sporangiiformans sp. nov., a novel actinomycete isolated from soil in Mount Song.</title>
        <authorList>
            <person name="Han L."/>
        </authorList>
    </citation>
    <scope>NUCLEOTIDE SEQUENCE [LARGE SCALE GENOMIC DNA]</scope>
    <source>
        <strain evidence="2 3">NEAU-SSA 1</strain>
    </source>
</reference>
<keyword evidence="3" id="KW-1185">Reference proteome</keyword>
<evidence type="ECO:0008006" key="4">
    <source>
        <dbReference type="Google" id="ProtNLM"/>
    </source>
</evidence>
<dbReference type="AlphaFoldDB" id="A0A505D2V5"/>
<proteinExistence type="predicted"/>
<dbReference type="RefSeq" id="WP_140935966.1">
    <property type="nucleotide sequence ID" value="NZ_QXMJ01000169.1"/>
</dbReference>
<protein>
    <recommendedName>
        <fullName evidence="4">Secreted protein</fullName>
    </recommendedName>
</protein>
<evidence type="ECO:0000313" key="2">
    <source>
        <dbReference type="EMBL" id="TPQ18783.1"/>
    </source>
</evidence>
<dbReference type="EMBL" id="VCHX02000169">
    <property type="protein sequence ID" value="TPQ18783.1"/>
    <property type="molecule type" value="Genomic_DNA"/>
</dbReference>
<evidence type="ECO:0000313" key="3">
    <source>
        <dbReference type="Proteomes" id="UP000317378"/>
    </source>
</evidence>
<feature type="signal peptide" evidence="1">
    <location>
        <begin position="1"/>
        <end position="31"/>
    </location>
</feature>
<feature type="chain" id="PRO_5021378810" description="Secreted protein" evidence="1">
    <location>
        <begin position="32"/>
        <end position="135"/>
    </location>
</feature>
<dbReference type="Proteomes" id="UP000317378">
    <property type="component" value="Unassembled WGS sequence"/>
</dbReference>
<organism evidence="2 3">
    <name type="scientific">Streptomyces sporangiiformans</name>
    <dbReference type="NCBI Taxonomy" id="2315329"/>
    <lineage>
        <taxon>Bacteria</taxon>
        <taxon>Bacillati</taxon>
        <taxon>Actinomycetota</taxon>
        <taxon>Actinomycetes</taxon>
        <taxon>Kitasatosporales</taxon>
        <taxon>Streptomycetaceae</taxon>
        <taxon>Streptomyces</taxon>
    </lineage>
</organism>
<name>A0A505D2V5_9ACTN</name>